<sequence length="569" mass="62802">MPDPSKSAPAPKKGSKKAVTKAQKKDGKKRKRSRKESYSIYVYKVLKQVHPDTGISSKAMGIMNSFVNDIFERIASEASRLAHYNKRSTITSREVQTAVRLLLPGELAKHAVSEEGPYAIRIPPCSLMSEPEDALKDALGGMFETERKMEAWWNTALCARELDVISPPRLQGCQVGTAEAAAVAAGSCITSTVQQALALRHAQRAHQMVSPENAKSSSDDDEQQMQLDEEMETEICRVWDTSVDEDVALFLQEFNASDIFMGVLAKSKCPRLREICVGISARQEIGIISKDTGENIKAQMDKQWTKGLGFKLLSHQCAPVRIPVCALWGPAAAALALPAGPGEAACTLCQSAPRDPVRADCGHRFCRACVVRFWAEEDGPFPCPECADDCWQRAVEPGRPPLSRRLLALEEAAAAPTRDGPASEAALQLLCRADGGPLCAACRMAAGPEPPEWEPRWRKALRGKENKGSVEIMKKDLNDARDLHGQAESAAAVWKGHVMDRRKKALTDYKKLRAFFAEEEGRFLQEAEKEEGSLEDEDEDPAERFRSLLQAVSELERRHRNLGLNMLLQ</sequence>
<protein>
    <submittedName>
        <fullName evidence="1">Uncharacterized protein</fullName>
    </submittedName>
</protein>
<accession>A0ACB9V1N8</accession>
<keyword evidence="2" id="KW-1185">Reference proteome</keyword>
<proteinExistence type="predicted"/>
<name>A0ACB9V1N8_9CETA</name>
<organism evidence="1 2">
    <name type="scientific">Ovis ammon polii x Ovis aries</name>
    <dbReference type="NCBI Taxonomy" id="2918886"/>
    <lineage>
        <taxon>Eukaryota</taxon>
        <taxon>Metazoa</taxon>
        <taxon>Chordata</taxon>
        <taxon>Craniata</taxon>
        <taxon>Vertebrata</taxon>
        <taxon>Euteleostomi</taxon>
        <taxon>Mammalia</taxon>
        <taxon>Eutheria</taxon>
        <taxon>Laurasiatheria</taxon>
        <taxon>Artiodactyla</taxon>
        <taxon>Ruminantia</taxon>
        <taxon>Pecora</taxon>
        <taxon>Bovidae</taxon>
        <taxon>Caprinae</taxon>
        <taxon>Ovis</taxon>
    </lineage>
</organism>
<comment type="caution">
    <text evidence="1">The sequence shown here is derived from an EMBL/GenBank/DDBJ whole genome shotgun (WGS) entry which is preliminary data.</text>
</comment>
<dbReference type="Proteomes" id="UP001057279">
    <property type="component" value="Linkage Group LG06"/>
</dbReference>
<evidence type="ECO:0000313" key="2">
    <source>
        <dbReference type="Proteomes" id="UP001057279"/>
    </source>
</evidence>
<evidence type="ECO:0000313" key="1">
    <source>
        <dbReference type="EMBL" id="KAI4583633.1"/>
    </source>
</evidence>
<gene>
    <name evidence="1" type="ORF">MJG53_006912</name>
</gene>
<reference evidence="1" key="1">
    <citation type="submission" date="2022-03" db="EMBL/GenBank/DDBJ databases">
        <title>Genomic analyses of argali, domestic sheep and their hybrids provide insights into chromosomal evolution, heterosis and genetic basis of agronomic traits.</title>
        <authorList>
            <person name="Li M."/>
        </authorList>
    </citation>
    <scope>NUCLEOTIDE SEQUENCE</scope>
    <source>
        <strain evidence="1">F1 hybrid</strain>
    </source>
</reference>
<dbReference type="EMBL" id="CM043031">
    <property type="protein sequence ID" value="KAI4583633.1"/>
    <property type="molecule type" value="Genomic_DNA"/>
</dbReference>